<organism evidence="2 3">
    <name type="scientific">Methylobacterium variabile</name>
    <dbReference type="NCBI Taxonomy" id="298794"/>
    <lineage>
        <taxon>Bacteria</taxon>
        <taxon>Pseudomonadati</taxon>
        <taxon>Pseudomonadota</taxon>
        <taxon>Alphaproteobacteria</taxon>
        <taxon>Hyphomicrobiales</taxon>
        <taxon>Methylobacteriaceae</taxon>
        <taxon>Methylobacterium</taxon>
    </lineage>
</organism>
<gene>
    <name evidence="2" type="ORF">VQ02_11335</name>
</gene>
<dbReference type="Gene3D" id="3.30.70.100">
    <property type="match status" value="1"/>
</dbReference>
<dbReference type="RefSeq" id="WP_048444294.1">
    <property type="nucleotide sequence ID" value="NZ_LABY01000069.1"/>
</dbReference>
<dbReference type="PATRIC" id="fig|298794.3.peg.6900"/>
<comment type="caution">
    <text evidence="2">The sequence shown here is derived from an EMBL/GenBank/DDBJ whole genome shotgun (WGS) entry which is preliminary data.</text>
</comment>
<accession>A0A0J6VI38</accession>
<dbReference type="Proteomes" id="UP000035955">
    <property type="component" value="Unassembled WGS sequence"/>
</dbReference>
<keyword evidence="2" id="KW-0560">Oxidoreductase</keyword>
<keyword evidence="2" id="KW-0503">Monooxygenase</keyword>
<name>A0A0J6VI38_9HYPH</name>
<dbReference type="EMBL" id="LABY01000069">
    <property type="protein sequence ID" value="KMO38761.1"/>
    <property type="molecule type" value="Genomic_DNA"/>
</dbReference>
<keyword evidence="3" id="KW-1185">Reference proteome</keyword>
<feature type="domain" description="ABM" evidence="1">
    <location>
        <begin position="4"/>
        <end position="78"/>
    </location>
</feature>
<dbReference type="Pfam" id="PF03992">
    <property type="entry name" value="ABM"/>
    <property type="match status" value="1"/>
</dbReference>
<evidence type="ECO:0000313" key="3">
    <source>
        <dbReference type="Proteomes" id="UP000035955"/>
    </source>
</evidence>
<dbReference type="AlphaFoldDB" id="A0A0J6VI38"/>
<dbReference type="OrthoDB" id="1494517at2"/>
<dbReference type="SUPFAM" id="SSF54909">
    <property type="entry name" value="Dimeric alpha+beta barrel"/>
    <property type="match status" value="1"/>
</dbReference>
<dbReference type="InterPro" id="IPR011008">
    <property type="entry name" value="Dimeric_a/b-barrel"/>
</dbReference>
<evidence type="ECO:0000259" key="1">
    <source>
        <dbReference type="Pfam" id="PF03992"/>
    </source>
</evidence>
<reference evidence="2 3" key="1">
    <citation type="submission" date="2015-03" db="EMBL/GenBank/DDBJ databases">
        <title>Genome sequencing of Methylobacterium variabile DSM 16961.</title>
        <authorList>
            <person name="Chaudhry V."/>
            <person name="Patil P.B."/>
        </authorList>
    </citation>
    <scope>NUCLEOTIDE SEQUENCE [LARGE SCALE GENOMIC DNA]</scope>
    <source>
        <strain evidence="2 3">DSM 16961</strain>
    </source>
</reference>
<proteinExistence type="predicted"/>
<dbReference type="GO" id="GO:0004497">
    <property type="term" value="F:monooxygenase activity"/>
    <property type="evidence" value="ECO:0007669"/>
    <property type="project" value="UniProtKB-KW"/>
</dbReference>
<evidence type="ECO:0000313" key="2">
    <source>
        <dbReference type="EMBL" id="KMO38761.1"/>
    </source>
</evidence>
<sequence>MSDVVLINPFEVAPGDEAAAVAYWERAADHLRRQPGFVATTLHQAVAPGPRFPLVNVATWRSAEDFLAATGDSAFRALVGPEMGRFPHHPGLYKVIRT</sequence>
<protein>
    <submittedName>
        <fullName evidence="2">Antibiotic biosynthesis monooxygenase</fullName>
    </submittedName>
</protein>
<dbReference type="InterPro" id="IPR007138">
    <property type="entry name" value="ABM_dom"/>
</dbReference>